<dbReference type="SUPFAM" id="SSF51695">
    <property type="entry name" value="PLC-like phosphodiesterases"/>
    <property type="match status" value="1"/>
</dbReference>
<organism evidence="6 7">
    <name type="scientific">Knufia fluminis</name>
    <dbReference type="NCBI Taxonomy" id="191047"/>
    <lineage>
        <taxon>Eukaryota</taxon>
        <taxon>Fungi</taxon>
        <taxon>Dikarya</taxon>
        <taxon>Ascomycota</taxon>
        <taxon>Pezizomycotina</taxon>
        <taxon>Eurotiomycetes</taxon>
        <taxon>Chaetothyriomycetidae</taxon>
        <taxon>Chaetothyriales</taxon>
        <taxon>Trichomeriaceae</taxon>
        <taxon>Knufia</taxon>
    </lineage>
</organism>
<dbReference type="EC" id="3.1.4.11" evidence="2"/>
<dbReference type="Pfam" id="PF00387">
    <property type="entry name" value="PI-PLC-Y"/>
    <property type="match status" value="1"/>
</dbReference>
<dbReference type="SMART" id="SM00239">
    <property type="entry name" value="C2"/>
    <property type="match status" value="1"/>
</dbReference>
<dbReference type="Proteomes" id="UP001316803">
    <property type="component" value="Unassembled WGS sequence"/>
</dbReference>
<dbReference type="PANTHER" id="PTHR10336">
    <property type="entry name" value="PHOSPHOINOSITIDE-SPECIFIC PHOSPHOLIPASE C FAMILY PROTEIN"/>
    <property type="match status" value="1"/>
</dbReference>
<proteinExistence type="predicted"/>
<dbReference type="Gene3D" id="2.60.40.150">
    <property type="entry name" value="C2 domain"/>
    <property type="match status" value="1"/>
</dbReference>
<keyword evidence="7" id="KW-1185">Reference proteome</keyword>
<keyword evidence="2" id="KW-0378">Hydrolase</keyword>
<feature type="compositionally biased region" description="Basic and acidic residues" evidence="3">
    <location>
        <begin position="167"/>
        <end position="180"/>
    </location>
</feature>
<feature type="domain" description="PI-PLC Y-box" evidence="5">
    <location>
        <begin position="360"/>
        <end position="475"/>
    </location>
</feature>
<feature type="region of interest" description="Disordered" evidence="3">
    <location>
        <begin position="1"/>
        <end position="24"/>
    </location>
</feature>
<keyword evidence="1" id="KW-0807">Transducer</keyword>
<protein>
    <recommendedName>
        <fullName evidence="2">Phosphoinositide phospholipase C</fullName>
        <ecNumber evidence="2">3.1.4.11</ecNumber>
    </recommendedName>
</protein>
<dbReference type="InterPro" id="IPR001711">
    <property type="entry name" value="PLipase_C_Pinositol-sp_Y"/>
</dbReference>
<evidence type="ECO:0000313" key="7">
    <source>
        <dbReference type="Proteomes" id="UP001316803"/>
    </source>
</evidence>
<dbReference type="SMART" id="SM00149">
    <property type="entry name" value="PLCYc"/>
    <property type="match status" value="1"/>
</dbReference>
<dbReference type="GO" id="GO:0051209">
    <property type="term" value="P:release of sequestered calcium ion into cytosol"/>
    <property type="evidence" value="ECO:0007669"/>
    <property type="project" value="TreeGrafter"/>
</dbReference>
<dbReference type="Gene3D" id="3.20.20.190">
    <property type="entry name" value="Phosphatidylinositol (PI) phosphodiesterase"/>
    <property type="match status" value="1"/>
</dbReference>
<feature type="region of interest" description="Disordered" evidence="3">
    <location>
        <begin position="525"/>
        <end position="587"/>
    </location>
</feature>
<feature type="compositionally biased region" description="Basic and acidic residues" evidence="3">
    <location>
        <begin position="538"/>
        <end position="568"/>
    </location>
</feature>
<dbReference type="SMART" id="SM00148">
    <property type="entry name" value="PLCXc"/>
    <property type="match status" value="1"/>
</dbReference>
<evidence type="ECO:0000256" key="3">
    <source>
        <dbReference type="SAM" id="MobiDB-lite"/>
    </source>
</evidence>
<keyword evidence="2" id="KW-0442">Lipid degradation</keyword>
<feature type="domain" description="C2" evidence="4">
    <location>
        <begin position="471"/>
        <end position="641"/>
    </location>
</feature>
<name>A0AAN8I2A4_9EURO</name>
<dbReference type="EMBL" id="JAKLMC020000050">
    <property type="protein sequence ID" value="KAK5948274.1"/>
    <property type="molecule type" value="Genomic_DNA"/>
</dbReference>
<dbReference type="PROSITE" id="PS50004">
    <property type="entry name" value="C2"/>
    <property type="match status" value="1"/>
</dbReference>
<dbReference type="GO" id="GO:0016042">
    <property type="term" value="P:lipid catabolic process"/>
    <property type="evidence" value="ECO:0007669"/>
    <property type="project" value="UniProtKB-KW"/>
</dbReference>
<evidence type="ECO:0000259" key="4">
    <source>
        <dbReference type="PROSITE" id="PS50004"/>
    </source>
</evidence>
<dbReference type="Pfam" id="PF00388">
    <property type="entry name" value="PI-PLC-X"/>
    <property type="match status" value="1"/>
</dbReference>
<dbReference type="PROSITE" id="PS50007">
    <property type="entry name" value="PIPLC_X_DOMAIN"/>
    <property type="match status" value="1"/>
</dbReference>
<evidence type="ECO:0000256" key="2">
    <source>
        <dbReference type="RuleBase" id="RU361133"/>
    </source>
</evidence>
<dbReference type="SUPFAM" id="SSF49562">
    <property type="entry name" value="C2 domain (Calcium/lipid-binding domain, CaLB)"/>
    <property type="match status" value="1"/>
</dbReference>
<dbReference type="PRINTS" id="PR00390">
    <property type="entry name" value="PHPHLIPASEC"/>
</dbReference>
<accession>A0AAN8I2A4</accession>
<feature type="compositionally biased region" description="Basic and acidic residues" evidence="3">
    <location>
        <begin position="190"/>
        <end position="202"/>
    </location>
</feature>
<dbReference type="CDD" id="cd00275">
    <property type="entry name" value="C2_PLC_like"/>
    <property type="match status" value="1"/>
</dbReference>
<keyword evidence="2" id="KW-0443">Lipid metabolism</keyword>
<dbReference type="PROSITE" id="PS50008">
    <property type="entry name" value="PIPLC_Y_DOMAIN"/>
    <property type="match status" value="1"/>
</dbReference>
<evidence type="ECO:0000259" key="5">
    <source>
        <dbReference type="PROSITE" id="PS50008"/>
    </source>
</evidence>
<dbReference type="InterPro" id="IPR017946">
    <property type="entry name" value="PLC-like_Pdiesterase_TIM-brl"/>
</dbReference>
<comment type="catalytic activity">
    <reaction evidence="2">
        <text>a 1,2-diacyl-sn-glycero-3-phospho-(1D-myo-inositol-4,5-bisphosphate) + H2O = 1D-myo-inositol 1,4,5-trisphosphate + a 1,2-diacyl-sn-glycerol + H(+)</text>
        <dbReference type="Rhea" id="RHEA:33179"/>
        <dbReference type="ChEBI" id="CHEBI:15377"/>
        <dbReference type="ChEBI" id="CHEBI:15378"/>
        <dbReference type="ChEBI" id="CHEBI:17815"/>
        <dbReference type="ChEBI" id="CHEBI:58456"/>
        <dbReference type="ChEBI" id="CHEBI:203600"/>
        <dbReference type="EC" id="3.1.4.11"/>
    </reaction>
</comment>
<sequence>MSQQKPRKHGTMLKAGGGQSSALQDRQVVREFTPTIARLLEGIFNDLVSSSGHQDSDEPPLTSYDQFMGWWQSPASAALAPPTDHDLSLPLCNYYISSSHNTYLSGNQLYGASTTESYTNVLLRGCRCLEIDVWNGEDETSSVSSSDYEDVDPEKSTTPRRKRAISKLKDLGGKAQDKLRRSSSKSPSKRSPDAHRRNKDVDQLTASMSATEIAERRAALKTEPRVYHGYTLTKQIPFREVCEAIRDAAFKASTLPVIVSLEVHCNLDQQQVMVEIMEETWKGHLIDMSGKSYDDIQSLPSPESLRNKILIKVKWTPTTSSEPNDPVEISGTAESDQMDGTALSQQSSQQKKAVKIIDALSKLGVYTRAYSFKSFQQPEAKIPTHVFSLDENKLGDIHSHPDHGPDMFQHNQNYLVRIYPSGVRVNSSNIDPAFSWRQGAQIVALNWQSLDKGMMLSEGMFAGEEGYVLKPDGFRSANMPGHPHPVRRRLNLTIKLLAGQNLPMPAEKDKTYADHLKPYVKFQLHVDTHGPPGQGKTEQSDTHGSKSKYFDDKNKQSAGEEKDEDERKLKRKTRAAKSANPDWDKSETMTWTDVPDVVEQLSFLRIKVKDDKLMARDDLCAWACIRLDRLKTGYRFLHLLDVEGEPSEGVLLVQIKKEVY</sequence>
<evidence type="ECO:0000313" key="6">
    <source>
        <dbReference type="EMBL" id="KAK5948274.1"/>
    </source>
</evidence>
<dbReference type="InterPro" id="IPR000008">
    <property type="entry name" value="C2_dom"/>
</dbReference>
<feature type="region of interest" description="Disordered" evidence="3">
    <location>
        <begin position="317"/>
        <end position="347"/>
    </location>
</feature>
<evidence type="ECO:0000256" key="1">
    <source>
        <dbReference type="ARBA" id="ARBA00023224"/>
    </source>
</evidence>
<dbReference type="GO" id="GO:0004435">
    <property type="term" value="F:phosphatidylinositol-4,5-bisphosphate phospholipase C activity"/>
    <property type="evidence" value="ECO:0007669"/>
    <property type="project" value="UniProtKB-EC"/>
</dbReference>
<gene>
    <name evidence="6" type="ORF">OHC33_010708</name>
</gene>
<feature type="region of interest" description="Disordered" evidence="3">
    <location>
        <begin position="138"/>
        <end position="208"/>
    </location>
</feature>
<dbReference type="InterPro" id="IPR000909">
    <property type="entry name" value="PLipase_C_PInositol-sp_X_dom"/>
</dbReference>
<feature type="compositionally biased region" description="Basic residues" evidence="3">
    <location>
        <begin position="1"/>
        <end position="11"/>
    </location>
</feature>
<comment type="caution">
    <text evidence="6">The sequence shown here is derived from an EMBL/GenBank/DDBJ whole genome shotgun (WGS) entry which is preliminary data.</text>
</comment>
<dbReference type="GO" id="GO:0048015">
    <property type="term" value="P:phosphatidylinositol-mediated signaling"/>
    <property type="evidence" value="ECO:0007669"/>
    <property type="project" value="TreeGrafter"/>
</dbReference>
<reference evidence="6 7" key="1">
    <citation type="submission" date="2022-12" db="EMBL/GenBank/DDBJ databases">
        <title>Genomic features and morphological characterization of a novel Knufia sp. strain isolated from spacecraft assembly facility.</title>
        <authorList>
            <person name="Teixeira M."/>
            <person name="Chander A.M."/>
            <person name="Stajich J.E."/>
            <person name="Venkateswaran K."/>
        </authorList>
    </citation>
    <scope>NUCLEOTIDE SEQUENCE [LARGE SCALE GENOMIC DNA]</scope>
    <source>
        <strain evidence="6 7">FJI-L2-BK-P2</strain>
    </source>
</reference>
<dbReference type="InterPro" id="IPR001192">
    <property type="entry name" value="PI-PLC_fam"/>
</dbReference>
<dbReference type="InterPro" id="IPR035892">
    <property type="entry name" value="C2_domain_sf"/>
</dbReference>
<dbReference type="PANTHER" id="PTHR10336:SF82">
    <property type="entry name" value="PHOSPHOINOSITIDE PHOSPHOLIPASE C"/>
    <property type="match status" value="1"/>
</dbReference>
<dbReference type="Pfam" id="PF00168">
    <property type="entry name" value="C2"/>
    <property type="match status" value="1"/>
</dbReference>
<dbReference type="AlphaFoldDB" id="A0AAN8I2A4"/>
<dbReference type="CDD" id="cd08598">
    <property type="entry name" value="PI-PLC1c_yeast"/>
    <property type="match status" value="1"/>
</dbReference>